<dbReference type="GO" id="GO:0005576">
    <property type="term" value="C:extracellular region"/>
    <property type="evidence" value="ECO:0007669"/>
    <property type="project" value="UniProtKB-SubCell"/>
</dbReference>
<dbReference type="Pfam" id="PF20147">
    <property type="entry name" value="Crinkler"/>
    <property type="match status" value="1"/>
</dbReference>
<evidence type="ECO:0000313" key="5">
    <source>
        <dbReference type="EMBL" id="TMW59642.1"/>
    </source>
</evidence>
<dbReference type="InterPro" id="IPR045379">
    <property type="entry name" value="Crinkler_N"/>
</dbReference>
<comment type="subcellular location">
    <subcellularLocation>
        <location evidence="1">Host cell</location>
    </subcellularLocation>
    <subcellularLocation>
        <location evidence="2">Secreted</location>
    </subcellularLocation>
</comment>
<dbReference type="AlphaFoldDB" id="A0A8K1FHD9"/>
<name>A0A8K1FHD9_PYTOL</name>
<keyword evidence="6" id="KW-1185">Reference proteome</keyword>
<dbReference type="EMBL" id="SPLM01000109">
    <property type="protein sequence ID" value="TMW59642.1"/>
    <property type="molecule type" value="Genomic_DNA"/>
</dbReference>
<evidence type="ECO:0000256" key="3">
    <source>
        <dbReference type="ARBA" id="ARBA00022525"/>
    </source>
</evidence>
<evidence type="ECO:0000313" key="6">
    <source>
        <dbReference type="Proteomes" id="UP000794436"/>
    </source>
</evidence>
<dbReference type="OrthoDB" id="167134at2759"/>
<dbReference type="Proteomes" id="UP000794436">
    <property type="component" value="Unassembled WGS sequence"/>
</dbReference>
<evidence type="ECO:0000256" key="2">
    <source>
        <dbReference type="ARBA" id="ARBA00004613"/>
    </source>
</evidence>
<reference evidence="5" key="1">
    <citation type="submission" date="2019-03" db="EMBL/GenBank/DDBJ databases">
        <title>Long read genome sequence of the mycoparasitic Pythium oligandrum ATCC 38472 isolated from sugarbeet rhizosphere.</title>
        <authorList>
            <person name="Gaulin E."/>
        </authorList>
    </citation>
    <scope>NUCLEOTIDE SEQUENCE</scope>
    <source>
        <strain evidence="5">ATCC 38472_TT</strain>
    </source>
</reference>
<proteinExistence type="predicted"/>
<evidence type="ECO:0000259" key="4">
    <source>
        <dbReference type="Pfam" id="PF20147"/>
    </source>
</evidence>
<evidence type="ECO:0000256" key="1">
    <source>
        <dbReference type="ARBA" id="ARBA00004340"/>
    </source>
</evidence>
<keyword evidence="3" id="KW-0964">Secreted</keyword>
<organism evidence="5 6">
    <name type="scientific">Pythium oligandrum</name>
    <name type="common">Mycoparasitic fungus</name>
    <dbReference type="NCBI Taxonomy" id="41045"/>
    <lineage>
        <taxon>Eukaryota</taxon>
        <taxon>Sar</taxon>
        <taxon>Stramenopiles</taxon>
        <taxon>Oomycota</taxon>
        <taxon>Peronosporomycetes</taxon>
        <taxon>Pythiales</taxon>
        <taxon>Pythiaceae</taxon>
        <taxon>Pythium</taxon>
    </lineage>
</organism>
<comment type="caution">
    <text evidence="5">The sequence shown here is derived from an EMBL/GenBank/DDBJ whole genome shotgun (WGS) entry which is preliminary data.</text>
</comment>
<dbReference type="GO" id="GO:0043657">
    <property type="term" value="C:host cell"/>
    <property type="evidence" value="ECO:0007669"/>
    <property type="project" value="UniProtKB-SubCell"/>
</dbReference>
<sequence length="419" mass="47892">MVDVTIVCGVYGEGAVVPVTVSTDAKVSDLRDAIYYKKRYNKQYKFDSSALTLYLARKDQTTWMKDDQSVKSFLQGGVSTEYEEMRPTWKLSKAELFGSFELGDENIHVLVELPPNTVSRQQAGLWLVRGSILDALGTKGIRCRVYRLAGAYIGYYDPSRRISDNDSAIWYEDTTLHIHVLFESKGKAMGFDNALQDEPTTIGSPLRSHGVTTSVARVDAVSTDLRRVYYVHYNPQESESPQDTVSSISLTSEVTVVDASTDQFQYQRIEHERYFLPYGKAESCHLVSKKQTREHKREFGHYDRDMNNRLALSREMHGYYDALSYEVPIVNISPGSVVNHRTIGNRYKVEIFVEVLDGQCKDRVFSRLKDGSERTSDPLVWKTFVYVENPETFCFCLRWKHADNAERWSSYLSTTPAVD</sequence>
<gene>
    <name evidence="5" type="ORF">Poli38472_004711</name>
</gene>
<accession>A0A8K1FHD9</accession>
<protein>
    <recommendedName>
        <fullName evidence="4">Crinkler effector protein N-terminal domain-containing protein</fullName>
    </recommendedName>
</protein>
<feature type="domain" description="Crinkler effector protein N-terminal" evidence="4">
    <location>
        <begin position="4"/>
        <end position="112"/>
    </location>
</feature>